<gene>
    <name evidence="2" type="ORF">BDY21DRAFT_344564</name>
</gene>
<proteinExistence type="predicted"/>
<accession>A0A6A6P0W7</accession>
<feature type="region of interest" description="Disordered" evidence="1">
    <location>
        <begin position="1"/>
        <end position="25"/>
    </location>
</feature>
<protein>
    <submittedName>
        <fullName evidence="2">Uncharacterized protein</fullName>
    </submittedName>
</protein>
<organism evidence="2 3">
    <name type="scientific">Lineolata rhizophorae</name>
    <dbReference type="NCBI Taxonomy" id="578093"/>
    <lineage>
        <taxon>Eukaryota</taxon>
        <taxon>Fungi</taxon>
        <taxon>Dikarya</taxon>
        <taxon>Ascomycota</taxon>
        <taxon>Pezizomycotina</taxon>
        <taxon>Dothideomycetes</taxon>
        <taxon>Dothideomycetes incertae sedis</taxon>
        <taxon>Lineolatales</taxon>
        <taxon>Lineolataceae</taxon>
        <taxon>Lineolata</taxon>
    </lineage>
</organism>
<feature type="region of interest" description="Disordered" evidence="1">
    <location>
        <begin position="78"/>
        <end position="167"/>
    </location>
</feature>
<dbReference type="Proteomes" id="UP000799766">
    <property type="component" value="Unassembled WGS sequence"/>
</dbReference>
<evidence type="ECO:0000313" key="3">
    <source>
        <dbReference type="Proteomes" id="UP000799766"/>
    </source>
</evidence>
<evidence type="ECO:0000313" key="2">
    <source>
        <dbReference type="EMBL" id="KAF2457681.1"/>
    </source>
</evidence>
<reference evidence="2" key="1">
    <citation type="journal article" date="2020" name="Stud. Mycol.">
        <title>101 Dothideomycetes genomes: a test case for predicting lifestyles and emergence of pathogens.</title>
        <authorList>
            <person name="Haridas S."/>
            <person name="Albert R."/>
            <person name="Binder M."/>
            <person name="Bloem J."/>
            <person name="Labutti K."/>
            <person name="Salamov A."/>
            <person name="Andreopoulos B."/>
            <person name="Baker S."/>
            <person name="Barry K."/>
            <person name="Bills G."/>
            <person name="Bluhm B."/>
            <person name="Cannon C."/>
            <person name="Castanera R."/>
            <person name="Culley D."/>
            <person name="Daum C."/>
            <person name="Ezra D."/>
            <person name="Gonzalez J."/>
            <person name="Henrissat B."/>
            <person name="Kuo A."/>
            <person name="Liang C."/>
            <person name="Lipzen A."/>
            <person name="Lutzoni F."/>
            <person name="Magnuson J."/>
            <person name="Mondo S."/>
            <person name="Nolan M."/>
            <person name="Ohm R."/>
            <person name="Pangilinan J."/>
            <person name="Park H.-J."/>
            <person name="Ramirez L."/>
            <person name="Alfaro M."/>
            <person name="Sun H."/>
            <person name="Tritt A."/>
            <person name="Yoshinaga Y."/>
            <person name="Zwiers L.-H."/>
            <person name="Turgeon B."/>
            <person name="Goodwin S."/>
            <person name="Spatafora J."/>
            <person name="Crous P."/>
            <person name="Grigoriev I."/>
        </authorList>
    </citation>
    <scope>NUCLEOTIDE SEQUENCE</scope>
    <source>
        <strain evidence="2">ATCC 16933</strain>
    </source>
</reference>
<feature type="compositionally biased region" description="Low complexity" evidence="1">
    <location>
        <begin position="96"/>
        <end position="106"/>
    </location>
</feature>
<feature type="compositionally biased region" description="Polar residues" evidence="1">
    <location>
        <begin position="1"/>
        <end position="12"/>
    </location>
</feature>
<dbReference type="EMBL" id="MU001680">
    <property type="protein sequence ID" value="KAF2457681.1"/>
    <property type="molecule type" value="Genomic_DNA"/>
</dbReference>
<feature type="compositionally biased region" description="Basic residues" evidence="1">
    <location>
        <begin position="113"/>
        <end position="127"/>
    </location>
</feature>
<evidence type="ECO:0000256" key="1">
    <source>
        <dbReference type="SAM" id="MobiDB-lite"/>
    </source>
</evidence>
<sequence length="167" mass="18575">MRTISLGQTTRPAASKKPHNTATSPTDIIRYHASSGTVYPVIAFRQTSAAKCGAGLRARIATLLRSSRTTLAPLAGTLRTHAPSPSFRPPRRARRGTTAGANRTATYIPREIHSRRRRRRSRRRTRQRRIDERDQTTTSRTTPRPSTCRRARGASTRTAAAGWETTT</sequence>
<feature type="compositionally biased region" description="Low complexity" evidence="1">
    <location>
        <begin position="136"/>
        <end position="146"/>
    </location>
</feature>
<name>A0A6A6P0W7_9PEZI</name>
<feature type="compositionally biased region" description="Low complexity" evidence="1">
    <location>
        <begin position="153"/>
        <end position="167"/>
    </location>
</feature>
<dbReference type="AlphaFoldDB" id="A0A6A6P0W7"/>
<keyword evidence="3" id="KW-1185">Reference proteome</keyword>